<dbReference type="EMBL" id="CAJVPL010001983">
    <property type="protein sequence ID" value="CAG8594859.1"/>
    <property type="molecule type" value="Genomic_DNA"/>
</dbReference>
<dbReference type="Proteomes" id="UP000789831">
    <property type="component" value="Unassembled WGS sequence"/>
</dbReference>
<gene>
    <name evidence="2" type="ORF">AGERDE_LOCUS8795</name>
</gene>
<evidence type="ECO:0000313" key="2">
    <source>
        <dbReference type="EMBL" id="CAG8594859.1"/>
    </source>
</evidence>
<comment type="caution">
    <text evidence="2">The sequence shown here is derived from an EMBL/GenBank/DDBJ whole genome shotgun (WGS) entry which is preliminary data.</text>
</comment>
<reference evidence="2" key="1">
    <citation type="submission" date="2021-06" db="EMBL/GenBank/DDBJ databases">
        <authorList>
            <person name="Kallberg Y."/>
            <person name="Tangrot J."/>
            <person name="Rosling A."/>
        </authorList>
    </citation>
    <scope>NUCLEOTIDE SEQUENCE</scope>
    <source>
        <strain evidence="2">MT106</strain>
    </source>
</reference>
<organism evidence="2 3">
    <name type="scientific">Ambispora gerdemannii</name>
    <dbReference type="NCBI Taxonomy" id="144530"/>
    <lineage>
        <taxon>Eukaryota</taxon>
        <taxon>Fungi</taxon>
        <taxon>Fungi incertae sedis</taxon>
        <taxon>Mucoromycota</taxon>
        <taxon>Glomeromycotina</taxon>
        <taxon>Glomeromycetes</taxon>
        <taxon>Archaeosporales</taxon>
        <taxon>Ambisporaceae</taxon>
        <taxon>Ambispora</taxon>
    </lineage>
</organism>
<accession>A0A9N9CCC6</accession>
<evidence type="ECO:0000256" key="1">
    <source>
        <dbReference type="SAM" id="Coils"/>
    </source>
</evidence>
<keyword evidence="3" id="KW-1185">Reference proteome</keyword>
<evidence type="ECO:0000313" key="3">
    <source>
        <dbReference type="Proteomes" id="UP000789831"/>
    </source>
</evidence>
<protein>
    <submittedName>
        <fullName evidence="2">10408_t:CDS:1</fullName>
    </submittedName>
</protein>
<proteinExistence type="predicted"/>
<name>A0A9N9CCC6_9GLOM</name>
<sequence length="373" mass="43756">MNDNLKEKTELEQDKKYIVDDNPTRRRLNQALDEGAKIQSIKRAFAEEEADKKQVEKERDDNLMAYLEEREKRLRAESENRILRQQVKEADIDKVRAIEYNRQQRDAEFTQSQEDEQLEKLFRNMVNLNAKPFGLNAKQKYIEHLQNIIHIHDIYKLVGADNEYIDLFTNHKIEEGTDDSDTFKRTLDIAYVDIPCRIDKVYYDMVQESRFIDAIGNPAKVSEIGTQLKENIATEMTEDINIEVEHSFTLLKNYRKGTNSEKVKEIVLGQEEPTGNMFVLTKTAAEDMGTVLDFVFNISSRMRSRNAVFQKGYFWDYEKDKNDDANWEQIETNTPSLKRIGIVLDSRIVNKLSTEKYATAYNLKYVDLKERFA</sequence>
<dbReference type="AlphaFoldDB" id="A0A9N9CCC6"/>
<dbReference type="OrthoDB" id="2449683at2759"/>
<keyword evidence="1" id="KW-0175">Coiled coil</keyword>
<feature type="coiled-coil region" evidence="1">
    <location>
        <begin position="38"/>
        <end position="93"/>
    </location>
</feature>